<dbReference type="InterPro" id="IPR004087">
    <property type="entry name" value="KH_dom"/>
</dbReference>
<sequence length="410" mass="43727">MAENGMRVPGSSAVVVAAAAASSAPGAVATGSSGTSNGEHETEHNANADGERGQPAPAIQKYMQELMTERSRMENHFPLAVKLIDEALERVQLNGRIPTRDQYADVYQQRTIKLSQKVHVPIKDKKFNYVGKLLGPKGNSLRRLQEETQCKIVILGRFSMKDRAREEELRNSADAKYAHLNLPLHVEVSTIAPPAEAYARVAYALAEIRRYLTPDKHDDIRQEQYRELMEDPEAAKKLTLRQLQQQSNAAANAGGGGGVGGGGGGGNAGGGNGGNGGAAGPGGNNGNANQRSGGNYRQKFQQQSHYRHNEETVYFRSHNNAYHQPKPYVPAAQRGNAMHTTLPPQAIVRASPPGMVVSAASFNGRNAGMGNAGGGIMANSIVATTGGGIGGAVPPNMRYRPAAPYQFVKK</sequence>
<reference evidence="4" key="1">
    <citation type="submission" date="2025-05" db="UniProtKB">
        <authorList>
            <consortium name="RefSeq"/>
        </authorList>
    </citation>
    <scope>NUCLEOTIDE SEQUENCE [LARGE SCALE GENOMIC DNA]</scope>
    <source>
        <strain evidence="4">14028-0561.14</strain>
    </source>
</reference>
<keyword evidence="4" id="KW-1185">Reference proteome</keyword>
<evidence type="ECO:0000256" key="1">
    <source>
        <dbReference type="ARBA" id="ARBA00022884"/>
    </source>
</evidence>
<evidence type="ECO:0000313" key="5">
    <source>
        <dbReference type="RefSeq" id="XP_017027634.1"/>
    </source>
</evidence>
<gene>
    <name evidence="5" type="primary">qkr58E-2</name>
</gene>
<organism evidence="4 5">
    <name type="scientific">Drosophila kikkawai</name>
    <name type="common">Fruit fly</name>
    <dbReference type="NCBI Taxonomy" id="30033"/>
    <lineage>
        <taxon>Eukaryota</taxon>
        <taxon>Metazoa</taxon>
        <taxon>Ecdysozoa</taxon>
        <taxon>Arthropoda</taxon>
        <taxon>Hexapoda</taxon>
        <taxon>Insecta</taxon>
        <taxon>Pterygota</taxon>
        <taxon>Neoptera</taxon>
        <taxon>Endopterygota</taxon>
        <taxon>Diptera</taxon>
        <taxon>Brachycera</taxon>
        <taxon>Muscomorpha</taxon>
        <taxon>Ephydroidea</taxon>
        <taxon>Drosophilidae</taxon>
        <taxon>Drosophila</taxon>
        <taxon>Sophophora</taxon>
    </lineage>
</organism>
<dbReference type="GO" id="GO:0005634">
    <property type="term" value="C:nucleus"/>
    <property type="evidence" value="ECO:0007669"/>
    <property type="project" value="TreeGrafter"/>
</dbReference>
<dbReference type="PANTHER" id="PTHR11208:SF140">
    <property type="entry name" value="GH05812P-RELATED"/>
    <property type="match status" value="1"/>
</dbReference>
<dbReference type="RefSeq" id="XP_017027634.1">
    <property type="nucleotide sequence ID" value="XM_017172145.3"/>
</dbReference>
<proteinExistence type="predicted"/>
<dbReference type="GO" id="GO:0003729">
    <property type="term" value="F:mRNA binding"/>
    <property type="evidence" value="ECO:0007669"/>
    <property type="project" value="TreeGrafter"/>
</dbReference>
<dbReference type="GO" id="GO:0000381">
    <property type="term" value="P:regulation of alternative mRNA splicing, via spliceosome"/>
    <property type="evidence" value="ECO:0007669"/>
    <property type="project" value="TreeGrafter"/>
</dbReference>
<dbReference type="CDD" id="cd22384">
    <property type="entry name" value="KH-I_KHDRBS"/>
    <property type="match status" value="1"/>
</dbReference>
<feature type="domain" description="K Homology" evidence="3">
    <location>
        <begin position="112"/>
        <end position="210"/>
    </location>
</feature>
<reference evidence="5" key="2">
    <citation type="submission" date="2025-08" db="UniProtKB">
        <authorList>
            <consortium name="RefSeq"/>
        </authorList>
    </citation>
    <scope>IDENTIFICATION</scope>
    <source>
        <strain evidence="5">14028-0561.14</strain>
        <tissue evidence="5">Whole fly</tissue>
    </source>
</reference>
<dbReference type="AlphaFoldDB" id="A0A6P4IW92"/>
<feature type="region of interest" description="Disordered" evidence="2">
    <location>
        <begin position="275"/>
        <end position="306"/>
    </location>
</feature>
<evidence type="ECO:0000259" key="3">
    <source>
        <dbReference type="SMART" id="SM00322"/>
    </source>
</evidence>
<dbReference type="Gene3D" id="3.30.1370.10">
    <property type="entry name" value="K Homology domain, type 1"/>
    <property type="match status" value="1"/>
</dbReference>
<evidence type="ECO:0000256" key="2">
    <source>
        <dbReference type="SAM" id="MobiDB-lite"/>
    </source>
</evidence>
<dbReference type="InterPro" id="IPR055256">
    <property type="entry name" value="KH_1_KHDC4/BBP-like"/>
</dbReference>
<dbReference type="Pfam" id="PF22675">
    <property type="entry name" value="KH-I_KHDC4-BBP"/>
    <property type="match status" value="1"/>
</dbReference>
<dbReference type="SMART" id="SM00322">
    <property type="entry name" value="KH"/>
    <property type="match status" value="1"/>
</dbReference>
<feature type="compositionally biased region" description="Gly residues" evidence="2">
    <location>
        <begin position="275"/>
        <end position="285"/>
    </location>
</feature>
<feature type="compositionally biased region" description="Basic and acidic residues" evidence="2">
    <location>
        <begin position="38"/>
        <end position="52"/>
    </location>
</feature>
<keyword evidence="1" id="KW-0694">RNA-binding</keyword>
<evidence type="ECO:0000313" key="4">
    <source>
        <dbReference type="Proteomes" id="UP001652661"/>
    </source>
</evidence>
<feature type="compositionally biased region" description="Low complexity" evidence="2">
    <location>
        <begin position="26"/>
        <end position="36"/>
    </location>
</feature>
<accession>A0A6P4IW92</accession>
<dbReference type="OrthoDB" id="6777263at2759"/>
<name>A0A6P4IW92_DROKI</name>
<dbReference type="PANTHER" id="PTHR11208">
    <property type="entry name" value="RNA-BINDING PROTEIN RELATED"/>
    <property type="match status" value="1"/>
</dbReference>
<protein>
    <submittedName>
        <fullName evidence="5">KH domain-containing, RNA-binding, signal transduction-associated protein 2</fullName>
    </submittedName>
</protein>
<dbReference type="InterPro" id="IPR045071">
    <property type="entry name" value="BBP-like"/>
</dbReference>
<dbReference type="SUPFAM" id="SSF54791">
    <property type="entry name" value="Eukaryotic type KH-domain (KH-domain type I)"/>
    <property type="match status" value="1"/>
</dbReference>
<feature type="compositionally biased region" description="Polar residues" evidence="2">
    <location>
        <begin position="290"/>
        <end position="304"/>
    </location>
</feature>
<dbReference type="InterPro" id="IPR036612">
    <property type="entry name" value="KH_dom_type_1_sf"/>
</dbReference>
<feature type="region of interest" description="Disordered" evidence="2">
    <location>
        <begin position="26"/>
        <end position="55"/>
    </location>
</feature>
<dbReference type="FunFam" id="3.30.1370.10:FF:000052">
    <property type="entry name" value="Kep1, isoform A"/>
    <property type="match status" value="1"/>
</dbReference>
<dbReference type="Proteomes" id="UP001652661">
    <property type="component" value="Chromosome 2R"/>
</dbReference>